<dbReference type="EMBL" id="JANCYW010000017">
    <property type="protein sequence ID" value="KAK4538298.1"/>
    <property type="molecule type" value="Genomic_DNA"/>
</dbReference>
<feature type="compositionally biased region" description="Low complexity" evidence="1">
    <location>
        <begin position="53"/>
        <end position="66"/>
    </location>
</feature>
<sequence>MCSVSKGAAIACTTSACPFDSACAELRNAPQNERRETSAGGLGRERQSVGRASSVTSGSTHPSSLMPEVLAAAPPALLEVRVRPRVTPEAVARAWRQCGRGSVESVEWGRLFAEAQVSVRTTASVGELLTAVRRHYLQRAVSSLGVDADAVQALLERVALVYSGAVLSDRDAARSAFTAPVPSGAVVWLILPSAADAARPRVLRLEPCMGLTSGGSRVFIFGKRFQPVSRVRFGPVVLPANRHSSQCLECTAPPHEPGVVSVEVSCADSAATDAWTANQVTYQYVGYDQLSSILSLHVQARHSATTPTDAVAAQCRESVPLSWRRNDEPDGDGNRGA</sequence>
<reference evidence="3 4" key="1">
    <citation type="submission" date="2022-07" db="EMBL/GenBank/DDBJ databases">
        <title>Genome-wide signatures of adaptation to extreme environments.</title>
        <authorList>
            <person name="Cho C.H."/>
            <person name="Yoon H.S."/>
        </authorList>
    </citation>
    <scope>NUCLEOTIDE SEQUENCE [LARGE SCALE GENOMIC DNA]</scope>
    <source>
        <strain evidence="3 4">DBV 063 E5</strain>
    </source>
</reference>
<evidence type="ECO:0000256" key="1">
    <source>
        <dbReference type="SAM" id="MobiDB-lite"/>
    </source>
</evidence>
<proteinExistence type="predicted"/>
<feature type="domain" description="IPT/TIG" evidence="2">
    <location>
        <begin position="199"/>
        <end position="285"/>
    </location>
</feature>
<feature type="region of interest" description="Disordered" evidence="1">
    <location>
        <begin position="29"/>
        <end position="66"/>
    </location>
</feature>
<dbReference type="SUPFAM" id="SSF81296">
    <property type="entry name" value="E set domains"/>
    <property type="match status" value="1"/>
</dbReference>
<protein>
    <recommendedName>
        <fullName evidence="2">IPT/TIG domain-containing protein</fullName>
    </recommendedName>
</protein>
<feature type="compositionally biased region" description="Basic and acidic residues" evidence="1">
    <location>
        <begin position="32"/>
        <end position="48"/>
    </location>
</feature>
<comment type="caution">
    <text evidence="3">The sequence shown here is derived from an EMBL/GenBank/DDBJ whole genome shotgun (WGS) entry which is preliminary data.</text>
</comment>
<evidence type="ECO:0000313" key="3">
    <source>
        <dbReference type="EMBL" id="KAK4538298.1"/>
    </source>
</evidence>
<dbReference type="Gene3D" id="2.60.40.10">
    <property type="entry name" value="Immunoglobulins"/>
    <property type="match status" value="1"/>
</dbReference>
<dbReference type="InterPro" id="IPR002909">
    <property type="entry name" value="IPT_dom"/>
</dbReference>
<evidence type="ECO:0000313" key="4">
    <source>
        <dbReference type="Proteomes" id="UP001301350"/>
    </source>
</evidence>
<dbReference type="CDD" id="cd00102">
    <property type="entry name" value="IPT"/>
    <property type="match status" value="1"/>
</dbReference>
<dbReference type="AlphaFoldDB" id="A0AAV9J1S4"/>
<organism evidence="3 4">
    <name type="scientific">Cyanidium caldarium</name>
    <name type="common">Red alga</name>
    <dbReference type="NCBI Taxonomy" id="2771"/>
    <lineage>
        <taxon>Eukaryota</taxon>
        <taxon>Rhodophyta</taxon>
        <taxon>Bangiophyceae</taxon>
        <taxon>Cyanidiales</taxon>
        <taxon>Cyanidiaceae</taxon>
        <taxon>Cyanidium</taxon>
    </lineage>
</organism>
<dbReference type="PROSITE" id="PS51257">
    <property type="entry name" value="PROKAR_LIPOPROTEIN"/>
    <property type="match status" value="1"/>
</dbReference>
<dbReference type="InterPro" id="IPR013783">
    <property type="entry name" value="Ig-like_fold"/>
</dbReference>
<evidence type="ECO:0000259" key="2">
    <source>
        <dbReference type="SMART" id="SM00429"/>
    </source>
</evidence>
<dbReference type="Proteomes" id="UP001301350">
    <property type="component" value="Unassembled WGS sequence"/>
</dbReference>
<keyword evidence="4" id="KW-1185">Reference proteome</keyword>
<dbReference type="InterPro" id="IPR014756">
    <property type="entry name" value="Ig_E-set"/>
</dbReference>
<accession>A0AAV9J1S4</accession>
<dbReference type="SMART" id="SM00429">
    <property type="entry name" value="IPT"/>
    <property type="match status" value="1"/>
</dbReference>
<gene>
    <name evidence="3" type="ORF">CDCA_CDCA17G4323</name>
</gene>
<dbReference type="Pfam" id="PF01833">
    <property type="entry name" value="TIG"/>
    <property type="match status" value="1"/>
</dbReference>
<name>A0AAV9J1S4_CYACA</name>